<dbReference type="InterPro" id="IPR001841">
    <property type="entry name" value="Znf_RING"/>
</dbReference>
<dbReference type="PANTHER" id="PTHR25465">
    <property type="entry name" value="B-BOX DOMAIN CONTAINING"/>
    <property type="match status" value="1"/>
</dbReference>
<dbReference type="GeneTree" id="ENSGT01040000240385"/>
<dbReference type="GO" id="GO:0008270">
    <property type="term" value="F:zinc ion binding"/>
    <property type="evidence" value="ECO:0007669"/>
    <property type="project" value="UniProtKB-KW"/>
</dbReference>
<evidence type="ECO:0000259" key="10">
    <source>
        <dbReference type="PROSITE" id="PS50188"/>
    </source>
</evidence>
<dbReference type="AlphaFoldDB" id="A0A3Q3G088"/>
<dbReference type="InterPro" id="IPR013320">
    <property type="entry name" value="ConA-like_dom_sf"/>
</dbReference>
<dbReference type="GO" id="GO:0045087">
    <property type="term" value="P:innate immune response"/>
    <property type="evidence" value="ECO:0007669"/>
    <property type="project" value="UniProtKB-KW"/>
</dbReference>
<dbReference type="InterPro" id="IPR043136">
    <property type="entry name" value="B30.2/SPRY_sf"/>
</dbReference>
<dbReference type="InterPro" id="IPR001870">
    <property type="entry name" value="B30.2/SPRY"/>
</dbReference>
<dbReference type="InterPro" id="IPR003877">
    <property type="entry name" value="SPRY_dom"/>
</dbReference>
<dbReference type="InterPro" id="IPR003879">
    <property type="entry name" value="Butyrophylin_SPRY"/>
</dbReference>
<dbReference type="SMART" id="SM00184">
    <property type="entry name" value="RING"/>
    <property type="match status" value="1"/>
</dbReference>
<keyword evidence="12" id="KW-1185">Reference proteome</keyword>
<dbReference type="SMART" id="SM00589">
    <property type="entry name" value="PRY"/>
    <property type="match status" value="1"/>
</dbReference>
<dbReference type="SUPFAM" id="SSF57845">
    <property type="entry name" value="B-box zinc-binding domain"/>
    <property type="match status" value="1"/>
</dbReference>
<evidence type="ECO:0000256" key="2">
    <source>
        <dbReference type="ARBA" id="ARBA00022723"/>
    </source>
</evidence>
<keyword evidence="3 6" id="KW-0863">Zinc-finger</keyword>
<dbReference type="PROSITE" id="PS50089">
    <property type="entry name" value="ZF_RING_2"/>
    <property type="match status" value="1"/>
</dbReference>
<evidence type="ECO:0000256" key="4">
    <source>
        <dbReference type="ARBA" id="ARBA00022833"/>
    </source>
</evidence>
<keyword evidence="7" id="KW-0175">Coiled coil</keyword>
<feature type="coiled-coil region" evidence="7">
    <location>
        <begin position="241"/>
        <end position="319"/>
    </location>
</feature>
<keyword evidence="4" id="KW-0862">Zinc</keyword>
<evidence type="ECO:0000256" key="1">
    <source>
        <dbReference type="ARBA" id="ARBA00022588"/>
    </source>
</evidence>
<feature type="domain" description="B30.2/SPRY" evidence="10">
    <location>
        <begin position="371"/>
        <end position="500"/>
    </location>
</feature>
<dbReference type="Gene3D" id="2.60.120.920">
    <property type="match status" value="1"/>
</dbReference>
<dbReference type="InterPro" id="IPR027370">
    <property type="entry name" value="Znf-RING_euk"/>
</dbReference>
<name>A0A3Q3G088_9LABR</name>
<evidence type="ECO:0000259" key="8">
    <source>
        <dbReference type="PROSITE" id="PS50089"/>
    </source>
</evidence>
<dbReference type="Pfam" id="PF13445">
    <property type="entry name" value="zf-RING_UBOX"/>
    <property type="match status" value="1"/>
</dbReference>
<dbReference type="Gene3D" id="4.10.830.40">
    <property type="match status" value="1"/>
</dbReference>
<evidence type="ECO:0000256" key="5">
    <source>
        <dbReference type="ARBA" id="ARBA00022859"/>
    </source>
</evidence>
<dbReference type="Ensembl" id="ENSLBET00000025759.1">
    <property type="protein sequence ID" value="ENSLBEP00000024498.1"/>
    <property type="gene ID" value="ENSLBEG00000018768.1"/>
</dbReference>
<dbReference type="CDD" id="cd19769">
    <property type="entry name" value="Bbox2_TRIM16-like"/>
    <property type="match status" value="1"/>
</dbReference>
<evidence type="ECO:0000256" key="6">
    <source>
        <dbReference type="PROSITE-ProRule" id="PRU00024"/>
    </source>
</evidence>
<organism evidence="11 12">
    <name type="scientific">Labrus bergylta</name>
    <name type="common">ballan wrasse</name>
    <dbReference type="NCBI Taxonomy" id="56723"/>
    <lineage>
        <taxon>Eukaryota</taxon>
        <taxon>Metazoa</taxon>
        <taxon>Chordata</taxon>
        <taxon>Craniata</taxon>
        <taxon>Vertebrata</taxon>
        <taxon>Euteleostomi</taxon>
        <taxon>Actinopterygii</taxon>
        <taxon>Neopterygii</taxon>
        <taxon>Teleostei</taxon>
        <taxon>Neoteleostei</taxon>
        <taxon>Acanthomorphata</taxon>
        <taxon>Eupercaria</taxon>
        <taxon>Labriformes</taxon>
        <taxon>Labridae</taxon>
        <taxon>Labrus</taxon>
    </lineage>
</organism>
<dbReference type="SMART" id="SM00336">
    <property type="entry name" value="BBOX"/>
    <property type="match status" value="2"/>
</dbReference>
<sequence length="500" mass="57138">MNETFWANNRLISRCGPFLLLEITDMATASGLPTEERFLCSICLDVFCKPVSTPCGHNFCSACLHKYWDSNVTCQCPFCNQVFSPRPELKVNSMMSELVDAFKVSIQVKATHPEPELPETTDVLCDICSEKNNKAVKSCLTCLVSFCDAHLEPHLRVTPLKSHTLLEPVKDLHDRMCETHSKTTELYCRTDQAFICVLCSKAEHKSHIVVPLEEEYEAVVAKKDETTTNIQQMKQSRAEKMAEIQNSAAACQIQVEQEKEASVRACEDLIRCIQSSQAKLVEAIDERYRATKQKAEDLITELRREVIELDSRSSRLEQLWRSDDHHLLLQTFPTLFSSFDFKDWADIGVHSDLSFKAPRDALTLLEQRVGQIMEELPEIQMKIMREHAVDLTFDPETAFDSLVISQDGKQVTEVEERQNLPKNPKRFEVYPEVLTTEGFSTGKFYYEVQVKGKTDWIVGVVKESIDRKTNTPLSDKNGCWIIMLKDGIYLHLQNQESKSH</sequence>
<protein>
    <submittedName>
        <fullName evidence="11">Zinc finger protein RFP-like</fullName>
    </submittedName>
</protein>
<dbReference type="SUPFAM" id="SSF57850">
    <property type="entry name" value="RING/U-box"/>
    <property type="match status" value="1"/>
</dbReference>
<dbReference type="PANTHER" id="PTHR25465:SF32">
    <property type="entry name" value="BLOODTHIRSTY-RELATED GENE FAMILY, MEMBER 16 ISOFORM X1-RELATED"/>
    <property type="match status" value="1"/>
</dbReference>
<dbReference type="InterPro" id="IPR013083">
    <property type="entry name" value="Znf_RING/FYVE/PHD"/>
</dbReference>
<dbReference type="Gene3D" id="3.30.160.60">
    <property type="entry name" value="Classic Zinc Finger"/>
    <property type="match status" value="1"/>
</dbReference>
<dbReference type="InterPro" id="IPR017907">
    <property type="entry name" value="Znf_RING_CS"/>
</dbReference>
<dbReference type="PRINTS" id="PR01407">
    <property type="entry name" value="BUTYPHLNCDUF"/>
</dbReference>
<keyword evidence="5" id="KW-0391">Immunity</keyword>
<dbReference type="Pfam" id="PF13765">
    <property type="entry name" value="PRY"/>
    <property type="match status" value="1"/>
</dbReference>
<keyword evidence="2" id="KW-0479">Metal-binding</keyword>
<dbReference type="InterPro" id="IPR000315">
    <property type="entry name" value="Znf_B-box"/>
</dbReference>
<keyword evidence="1" id="KW-0399">Innate immunity</keyword>
<proteinExistence type="predicted"/>
<dbReference type="Pfam" id="PF00643">
    <property type="entry name" value="zf-B_box"/>
    <property type="match status" value="1"/>
</dbReference>
<dbReference type="PROSITE" id="PS00518">
    <property type="entry name" value="ZF_RING_1"/>
    <property type="match status" value="1"/>
</dbReference>
<dbReference type="Pfam" id="PF25600">
    <property type="entry name" value="TRIM_CC"/>
    <property type="match status" value="1"/>
</dbReference>
<dbReference type="InterPro" id="IPR058030">
    <property type="entry name" value="TRIM8/14/16/25/29/45/65_CC"/>
</dbReference>
<dbReference type="Pfam" id="PF00622">
    <property type="entry name" value="SPRY"/>
    <property type="match status" value="1"/>
</dbReference>
<evidence type="ECO:0000256" key="3">
    <source>
        <dbReference type="ARBA" id="ARBA00022771"/>
    </source>
</evidence>
<dbReference type="SUPFAM" id="SSF49899">
    <property type="entry name" value="Concanavalin A-like lectins/glucanases"/>
    <property type="match status" value="1"/>
</dbReference>
<feature type="domain" description="B box-type" evidence="9">
    <location>
        <begin position="172"/>
        <end position="212"/>
    </location>
</feature>
<feature type="domain" description="RING-type" evidence="8">
    <location>
        <begin position="40"/>
        <end position="80"/>
    </location>
</feature>
<dbReference type="PROSITE" id="PS50188">
    <property type="entry name" value="B302_SPRY"/>
    <property type="match status" value="1"/>
</dbReference>
<dbReference type="Proteomes" id="UP000261660">
    <property type="component" value="Unplaced"/>
</dbReference>
<reference evidence="11" key="2">
    <citation type="submission" date="2025-09" db="UniProtKB">
        <authorList>
            <consortium name="Ensembl"/>
        </authorList>
    </citation>
    <scope>IDENTIFICATION</scope>
</reference>
<dbReference type="PROSITE" id="PS50119">
    <property type="entry name" value="ZF_BBOX"/>
    <property type="match status" value="1"/>
</dbReference>
<dbReference type="STRING" id="56723.ENSLBEP00000024498"/>
<dbReference type="GO" id="GO:0005737">
    <property type="term" value="C:cytoplasm"/>
    <property type="evidence" value="ECO:0007669"/>
    <property type="project" value="UniProtKB-ARBA"/>
</dbReference>
<evidence type="ECO:0000256" key="7">
    <source>
        <dbReference type="SAM" id="Coils"/>
    </source>
</evidence>
<evidence type="ECO:0000259" key="9">
    <source>
        <dbReference type="PROSITE" id="PS50119"/>
    </source>
</evidence>
<dbReference type="InterPro" id="IPR051051">
    <property type="entry name" value="E3_ubiq-ligase_TRIM/RNF"/>
</dbReference>
<evidence type="ECO:0000313" key="11">
    <source>
        <dbReference type="Ensembl" id="ENSLBEP00000024498.1"/>
    </source>
</evidence>
<evidence type="ECO:0000313" key="12">
    <source>
        <dbReference type="Proteomes" id="UP000261660"/>
    </source>
</evidence>
<dbReference type="Gene3D" id="3.30.40.10">
    <property type="entry name" value="Zinc/RING finger domain, C3HC4 (zinc finger)"/>
    <property type="match status" value="1"/>
</dbReference>
<dbReference type="InParanoid" id="A0A3Q3G088"/>
<dbReference type="InterPro" id="IPR006574">
    <property type="entry name" value="PRY"/>
</dbReference>
<accession>A0A3Q3G088</accession>
<reference evidence="11" key="1">
    <citation type="submission" date="2025-08" db="UniProtKB">
        <authorList>
            <consortium name="Ensembl"/>
        </authorList>
    </citation>
    <scope>IDENTIFICATION</scope>
</reference>